<accession>V5NWL6</accession>
<feature type="transmembrane region" description="Helical" evidence="1">
    <location>
        <begin position="351"/>
        <end position="370"/>
    </location>
</feature>
<sequence>MTASLLRSKRNLACRGDGGCRVCALSELRTACGAGVYAALSALQVLYFVHQSSTGPGDRMSTLLMACFGFAVVLLHWLWKPRYVFLQQAAKSLLRLQIAITLACAVLTFCDGPRALTLFPLYATSMVVSFTIMLYHFRTCFVTVYTAGVSYALLSLCYGVVVPVFLRLILAHHPLAIFLTGVAVATFLPSDVSSDLRDTCTFRAYRAQHQAIVTEIGGESAKGRCIFKPSADASDERSAEEDIEGALSVVSRLWLPAVMCLISGAALIGLLALTVALTDRKHMLQFLILPASGFESLIYVLFLAVPAAVFTQALIGARNGRRACRWVALLIALAADLTAGLLVWLRPDMCVLEFPVALTLFAQFLWTLRLREDPKDALAEAHLAGTMFATCVLTASYFFLVIYNDPHA</sequence>
<dbReference type="GeneID" id="80532716"/>
<evidence type="ECO:0000313" key="2">
    <source>
        <dbReference type="EMBL" id="AHA93371.1"/>
    </source>
</evidence>
<keyword evidence="1" id="KW-0472">Membrane</keyword>
<feature type="transmembrane region" description="Helical" evidence="1">
    <location>
        <begin position="31"/>
        <end position="50"/>
    </location>
</feature>
<feature type="transmembrane region" description="Helical" evidence="1">
    <location>
        <begin position="253"/>
        <end position="277"/>
    </location>
</feature>
<feature type="transmembrane region" description="Helical" evidence="1">
    <location>
        <begin position="327"/>
        <end position="345"/>
    </location>
</feature>
<gene>
    <name evidence="2" type="primary">F-UL43</name>
</gene>
<dbReference type="RefSeq" id="YP_010795557.1">
    <property type="nucleotide sequence ID" value="NC_075701.1"/>
</dbReference>
<evidence type="ECO:0000313" key="3">
    <source>
        <dbReference type="Proteomes" id="UP000325782"/>
    </source>
</evidence>
<feature type="transmembrane region" description="Helical" evidence="1">
    <location>
        <begin position="382"/>
        <end position="403"/>
    </location>
</feature>
<feature type="transmembrane region" description="Helical" evidence="1">
    <location>
        <begin position="142"/>
        <end position="165"/>
    </location>
</feature>
<protein>
    <submittedName>
        <fullName evidence="2">F-UL43 protein</fullName>
    </submittedName>
</protein>
<keyword evidence="3" id="KW-1185">Reference proteome</keyword>
<reference evidence="2 3" key="1">
    <citation type="journal article" date="2012" name="PLoS ONE">
        <title>The genome of Chelonid herpesvirus 5 harbors atypical genes.</title>
        <authorList>
            <person name="Ackermann M."/>
            <person name="Koriabine M."/>
            <person name="Hartmann-Fritsch F."/>
            <person name="de Jong P.J."/>
            <person name="Lewis T.D."/>
            <person name="Schetle N."/>
            <person name="Work T.M."/>
            <person name="Dagenais J."/>
            <person name="Balazs G.H."/>
            <person name="Leong J.A."/>
        </authorList>
    </citation>
    <scope>NUCLEOTIDE SEQUENCE [LARGE SCALE GENOMIC DNA]</scope>
</reference>
<organism evidence="2 3">
    <name type="scientific">Chelonid alphaherpesvirus 5</name>
    <dbReference type="NCBI Taxonomy" id="702736"/>
    <lineage>
        <taxon>Viruses</taxon>
        <taxon>Duplodnaviria</taxon>
        <taxon>Heunggongvirae</taxon>
        <taxon>Peploviricota</taxon>
        <taxon>Herviviricetes</taxon>
        <taxon>Herpesvirales</taxon>
        <taxon>Orthoherpesviridae</taxon>
        <taxon>Alphaherpesvirinae</taxon>
        <taxon>Scutavirus</taxon>
        <taxon>Scutavirus chelonidalpha5</taxon>
    </lineage>
</organism>
<dbReference type="KEGG" id="vg:80532716"/>
<keyword evidence="1" id="KW-1133">Transmembrane helix</keyword>
<feature type="transmembrane region" description="Helical" evidence="1">
    <location>
        <begin position="115"/>
        <end position="135"/>
    </location>
</feature>
<keyword evidence="1" id="KW-0812">Transmembrane</keyword>
<feature type="transmembrane region" description="Helical" evidence="1">
    <location>
        <begin position="297"/>
        <end position="315"/>
    </location>
</feature>
<proteinExistence type="predicted"/>
<evidence type="ECO:0000256" key="1">
    <source>
        <dbReference type="SAM" id="Phobius"/>
    </source>
</evidence>
<feature type="transmembrane region" description="Helical" evidence="1">
    <location>
        <begin position="92"/>
        <end position="109"/>
    </location>
</feature>
<dbReference type="Proteomes" id="UP000325782">
    <property type="component" value="Segment"/>
</dbReference>
<feature type="transmembrane region" description="Helical" evidence="1">
    <location>
        <begin position="62"/>
        <end position="80"/>
    </location>
</feature>
<feature type="transmembrane region" description="Helical" evidence="1">
    <location>
        <begin position="171"/>
        <end position="188"/>
    </location>
</feature>
<name>V5NWL6_9ALPH</name>
<dbReference type="EMBL" id="HQ878327">
    <property type="protein sequence ID" value="AHA93371.1"/>
    <property type="molecule type" value="Genomic_DNA"/>
</dbReference>